<dbReference type="InterPro" id="IPR000073">
    <property type="entry name" value="AB_hydrolase_1"/>
</dbReference>
<dbReference type="InterPro" id="IPR050266">
    <property type="entry name" value="AB_hydrolase_sf"/>
</dbReference>
<comment type="caution">
    <text evidence="2">The sequence shown here is derived from an EMBL/GenBank/DDBJ whole genome shotgun (WGS) entry which is preliminary data.</text>
</comment>
<evidence type="ECO:0000313" key="3">
    <source>
        <dbReference type="Proteomes" id="UP000600247"/>
    </source>
</evidence>
<dbReference type="EMBL" id="BMHY01000002">
    <property type="protein sequence ID" value="GGG61134.1"/>
    <property type="molecule type" value="Genomic_DNA"/>
</dbReference>
<dbReference type="SUPFAM" id="SSF53474">
    <property type="entry name" value="alpha/beta-Hydrolases"/>
    <property type="match status" value="1"/>
</dbReference>
<feature type="domain" description="AB hydrolase-1" evidence="1">
    <location>
        <begin position="12"/>
        <end position="118"/>
    </location>
</feature>
<dbReference type="Pfam" id="PF00561">
    <property type="entry name" value="Abhydrolase_1"/>
    <property type="match status" value="1"/>
</dbReference>
<gene>
    <name evidence="2" type="ORF">GCM10010918_13170</name>
</gene>
<dbReference type="GO" id="GO:0016787">
    <property type="term" value="F:hydrolase activity"/>
    <property type="evidence" value="ECO:0007669"/>
    <property type="project" value="UniProtKB-KW"/>
</dbReference>
<dbReference type="InterPro" id="IPR029058">
    <property type="entry name" value="AB_hydrolase_fold"/>
</dbReference>
<evidence type="ECO:0000313" key="2">
    <source>
        <dbReference type="EMBL" id="GGG61134.1"/>
    </source>
</evidence>
<sequence length="258" mass="28866">MHQQQYGNLDGPLMLFIHGGGVSGWMWDEQIRHFSPHYHCVVPDLPEHGQSLGDAPFSIRASAEYLLQRIEAIGAGKTVIIIGFSLGAQIAVQMVSMRPDLIDYAIINSALVIPMPSMKRWIPLSVRLTFPLIRNRSFSKLQAKQLYLSSNHLNNYYEESCRMKPDSLVRILEENMSFELPAGFHKAQSKLLVTVGEKEKSVMQKSVALLVRGNTGCIGVVIPDIGHGVSLAKPAYFNQMIERWLDNGQVPHDSQLIT</sequence>
<protein>
    <submittedName>
        <fullName evidence="2">Hydrolase</fullName>
    </submittedName>
</protein>
<keyword evidence="3" id="KW-1185">Reference proteome</keyword>
<dbReference type="PANTHER" id="PTHR43798">
    <property type="entry name" value="MONOACYLGLYCEROL LIPASE"/>
    <property type="match status" value="1"/>
</dbReference>
<keyword evidence="2" id="KW-0378">Hydrolase</keyword>
<reference evidence="2 3" key="1">
    <citation type="journal article" date="2014" name="Int. J. Syst. Evol. Microbiol.">
        <title>Complete genome sequence of Corynebacterium casei LMG S-19264T (=DSM 44701T), isolated from a smear-ripened cheese.</title>
        <authorList>
            <consortium name="US DOE Joint Genome Institute (JGI-PGF)"/>
            <person name="Walter F."/>
            <person name="Albersmeier A."/>
            <person name="Kalinowski J."/>
            <person name="Ruckert C."/>
        </authorList>
    </citation>
    <scope>NUCLEOTIDE SEQUENCE [LARGE SCALE GENOMIC DNA]</scope>
    <source>
        <strain evidence="2 3">CGMCC 1.15286</strain>
    </source>
</reference>
<proteinExistence type="predicted"/>
<accession>A0A917LW83</accession>
<dbReference type="AlphaFoldDB" id="A0A917LW83"/>
<dbReference type="RefSeq" id="WP_188888149.1">
    <property type="nucleotide sequence ID" value="NZ_BMHY01000002.1"/>
</dbReference>
<organism evidence="2 3">
    <name type="scientific">Paenibacillus radicis</name>
    <name type="common">ex Gao et al. 2016</name>
    <dbReference type="NCBI Taxonomy" id="1737354"/>
    <lineage>
        <taxon>Bacteria</taxon>
        <taxon>Bacillati</taxon>
        <taxon>Bacillota</taxon>
        <taxon>Bacilli</taxon>
        <taxon>Bacillales</taxon>
        <taxon>Paenibacillaceae</taxon>
        <taxon>Paenibacillus</taxon>
    </lineage>
</organism>
<dbReference type="Proteomes" id="UP000600247">
    <property type="component" value="Unassembled WGS sequence"/>
</dbReference>
<evidence type="ECO:0000259" key="1">
    <source>
        <dbReference type="Pfam" id="PF00561"/>
    </source>
</evidence>
<name>A0A917LW83_9BACL</name>
<dbReference type="Gene3D" id="3.40.50.1820">
    <property type="entry name" value="alpha/beta hydrolase"/>
    <property type="match status" value="1"/>
</dbReference>